<dbReference type="RefSeq" id="WP_128535462.1">
    <property type="nucleotide sequence ID" value="NZ_SBIW01000008.1"/>
</dbReference>
<reference evidence="2 3" key="1">
    <citation type="submission" date="2019-01" db="EMBL/GenBank/DDBJ databases">
        <title>Mucilaginibacter antarcticum sp. nov., isolated from antarctic soil.</title>
        <authorList>
            <person name="Yan Y.-Q."/>
            <person name="Du Z.-J."/>
        </authorList>
    </citation>
    <scope>NUCLEOTIDE SEQUENCE [LARGE SCALE GENOMIC DNA]</scope>
    <source>
        <strain evidence="2 3">F01003</strain>
    </source>
</reference>
<dbReference type="OrthoDB" id="5480631at2"/>
<dbReference type="Proteomes" id="UP000286701">
    <property type="component" value="Unassembled WGS sequence"/>
</dbReference>
<keyword evidence="3" id="KW-1185">Reference proteome</keyword>
<protein>
    <recommendedName>
        <fullName evidence="4">DUF5723 domain-containing protein</fullName>
    </recommendedName>
</protein>
<accession>A0A3S3VAV3</accession>
<dbReference type="EMBL" id="SBIW01000008">
    <property type="protein sequence ID" value="RWY49390.1"/>
    <property type="molecule type" value="Genomic_DNA"/>
</dbReference>
<organism evidence="2 3">
    <name type="scientific">Mucilaginibacter gilvus</name>
    <dbReference type="NCBI Taxonomy" id="2305909"/>
    <lineage>
        <taxon>Bacteria</taxon>
        <taxon>Pseudomonadati</taxon>
        <taxon>Bacteroidota</taxon>
        <taxon>Sphingobacteriia</taxon>
        <taxon>Sphingobacteriales</taxon>
        <taxon>Sphingobacteriaceae</taxon>
        <taxon>Mucilaginibacter</taxon>
    </lineage>
</organism>
<evidence type="ECO:0000313" key="3">
    <source>
        <dbReference type="Proteomes" id="UP000286701"/>
    </source>
</evidence>
<proteinExistence type="predicted"/>
<feature type="signal peptide" evidence="1">
    <location>
        <begin position="1"/>
        <end position="19"/>
    </location>
</feature>
<dbReference type="AlphaFoldDB" id="A0A3S3VAV3"/>
<dbReference type="Pfam" id="PF19494">
    <property type="entry name" value="DUF6029"/>
    <property type="match status" value="1"/>
</dbReference>
<evidence type="ECO:0000313" key="2">
    <source>
        <dbReference type="EMBL" id="RWY49390.1"/>
    </source>
</evidence>
<evidence type="ECO:0000256" key="1">
    <source>
        <dbReference type="SAM" id="SignalP"/>
    </source>
</evidence>
<evidence type="ECO:0008006" key="4">
    <source>
        <dbReference type="Google" id="ProtNLM"/>
    </source>
</evidence>
<sequence length="523" mass="58143">MKKIYGVLLLTCFCRLAYAQLPDVGGHLSGSFESYTQFYQPDKKINAVLPQDRVGSNNYLKLDYNIGAFSAGLQYEAYLPSIAGYPYDIKKSKLINRYFKYAPKNFSIQVGDFYDQFGSGLIFRAYENRQIGINNAVEGVHIAVKPFPFLNLKALYGNQRKVFERANSIVRGIDGEIDFSKIGSFLNGSTRLSGGFSFVSRNQEYTGPDPEINATVNAISGRLGISGSTASLDVEYVQKGSDPSVSNNNDKTTGKALLINGTYAKSNFGANLTLRSIENLDFRGERGETGTSVPVNFIPALTRQHDYLTTNIYVYAAQAFAETGGQLDFFFTIKGDEGKPSRIAINVAHYRGLNDNDDLFSPGKQTYYNDANIDWRKTWSKTFSTNLSYYNIFYNKSVVEGGLHDNVKANIVVLSALYKYAKRKSIRYEIQNLFTKQDDGNWFASVLELGFAPKYSVYLSDLYNYGVTKIHYPNLGGSYTNGGSRFSLSYGRQRAGLFCVGGICRYVPAATGITATLTTTFSK</sequence>
<name>A0A3S3VAV3_9SPHI</name>
<dbReference type="InterPro" id="IPR046070">
    <property type="entry name" value="DUF6029"/>
</dbReference>
<feature type="chain" id="PRO_5018729326" description="DUF5723 domain-containing protein" evidence="1">
    <location>
        <begin position="20"/>
        <end position="523"/>
    </location>
</feature>
<gene>
    <name evidence="2" type="ORF">EPL05_18445</name>
</gene>
<comment type="caution">
    <text evidence="2">The sequence shown here is derived from an EMBL/GenBank/DDBJ whole genome shotgun (WGS) entry which is preliminary data.</text>
</comment>
<keyword evidence="1" id="KW-0732">Signal</keyword>